<keyword evidence="2" id="KW-1185">Reference proteome</keyword>
<dbReference type="Proteomes" id="UP000789366">
    <property type="component" value="Unassembled WGS sequence"/>
</dbReference>
<evidence type="ECO:0000313" key="1">
    <source>
        <dbReference type="EMBL" id="CAG8753925.1"/>
    </source>
</evidence>
<accession>A0ACA9QI67</accession>
<organism evidence="1 2">
    <name type="scientific">Cetraspora pellucida</name>
    <dbReference type="NCBI Taxonomy" id="1433469"/>
    <lineage>
        <taxon>Eukaryota</taxon>
        <taxon>Fungi</taxon>
        <taxon>Fungi incertae sedis</taxon>
        <taxon>Mucoromycota</taxon>
        <taxon>Glomeromycotina</taxon>
        <taxon>Glomeromycetes</taxon>
        <taxon>Diversisporales</taxon>
        <taxon>Gigasporaceae</taxon>
        <taxon>Cetraspora</taxon>
    </lineage>
</organism>
<feature type="non-terminal residue" evidence="1">
    <location>
        <position position="1"/>
    </location>
</feature>
<gene>
    <name evidence="1" type="ORF">SPELUC_LOCUS14672</name>
</gene>
<dbReference type="EMBL" id="CAJVPW010044394">
    <property type="protein sequence ID" value="CAG8753925.1"/>
    <property type="molecule type" value="Genomic_DNA"/>
</dbReference>
<proteinExistence type="predicted"/>
<protein>
    <submittedName>
        <fullName evidence="1">15444_t:CDS:1</fullName>
    </submittedName>
</protein>
<name>A0ACA9QI67_9GLOM</name>
<evidence type="ECO:0000313" key="2">
    <source>
        <dbReference type="Proteomes" id="UP000789366"/>
    </source>
</evidence>
<reference evidence="1" key="1">
    <citation type="submission" date="2021-06" db="EMBL/GenBank/DDBJ databases">
        <authorList>
            <person name="Kallberg Y."/>
            <person name="Tangrot J."/>
            <person name="Rosling A."/>
        </authorList>
    </citation>
    <scope>NUCLEOTIDE SEQUENCE</scope>
    <source>
        <strain evidence="1">28 12/20/2015</strain>
    </source>
</reference>
<comment type="caution">
    <text evidence="1">The sequence shown here is derived from an EMBL/GenBank/DDBJ whole genome shotgun (WGS) entry which is preliminary data.</text>
</comment>
<sequence>VKYQTSYKHDGEIENMKQYLLLKHKILLSDEEPYANSDEKHQLQLDEIVKKATPHHTPKQAELKKVITEWLVTDALLFSIVYERD</sequence>